<feature type="chain" id="PRO_5045641829" description="SH3b domain-containing protein" evidence="1">
    <location>
        <begin position="27"/>
        <end position="120"/>
    </location>
</feature>
<name>A0ABT1PQR4_9ACTN</name>
<dbReference type="Proteomes" id="UP001057702">
    <property type="component" value="Unassembled WGS sequence"/>
</dbReference>
<feature type="signal peptide" evidence="1">
    <location>
        <begin position="1"/>
        <end position="26"/>
    </location>
</feature>
<evidence type="ECO:0000313" key="3">
    <source>
        <dbReference type="Proteomes" id="UP001057702"/>
    </source>
</evidence>
<evidence type="ECO:0008006" key="4">
    <source>
        <dbReference type="Google" id="ProtNLM"/>
    </source>
</evidence>
<comment type="caution">
    <text evidence="2">The sequence shown here is derived from an EMBL/GenBank/DDBJ whole genome shotgun (WGS) entry which is preliminary data.</text>
</comment>
<protein>
    <recommendedName>
        <fullName evidence="4">SH3b domain-containing protein</fullName>
    </recommendedName>
</protein>
<keyword evidence="3" id="KW-1185">Reference proteome</keyword>
<sequence>MMHPALMKSAVAAIAGASLMCGPATAATAATDVARNVAPAAAPWVTDGGVVSHLPLRIRYGPTTADWIEGSFRPGTHLRVSCKVRGEYVWGNRLWYLLGDGQGYVSARYVRNYHYVPWCR</sequence>
<reference evidence="2" key="1">
    <citation type="submission" date="2022-06" db="EMBL/GenBank/DDBJ databases">
        <title>Draft genome sequence of Streptomyces sp. RB6PN25 isolated from peat swamp forest in Thailand.</title>
        <authorList>
            <person name="Duangmal K."/>
            <person name="Klaysubun C."/>
        </authorList>
    </citation>
    <scope>NUCLEOTIDE SEQUENCE</scope>
    <source>
        <strain evidence="2">RB6PN25</strain>
    </source>
</reference>
<dbReference type="EMBL" id="JANFNG010000002">
    <property type="protein sequence ID" value="MCQ4080016.1"/>
    <property type="molecule type" value="Genomic_DNA"/>
</dbReference>
<accession>A0ABT1PQR4</accession>
<evidence type="ECO:0000256" key="1">
    <source>
        <dbReference type="SAM" id="SignalP"/>
    </source>
</evidence>
<gene>
    <name evidence="2" type="ORF">NGB36_05265</name>
</gene>
<keyword evidence="1" id="KW-0732">Signal</keyword>
<proteinExistence type="predicted"/>
<organism evidence="2 3">
    <name type="scientific">Streptomyces humicola</name>
    <dbReference type="NCBI Taxonomy" id="2953240"/>
    <lineage>
        <taxon>Bacteria</taxon>
        <taxon>Bacillati</taxon>
        <taxon>Actinomycetota</taxon>
        <taxon>Actinomycetes</taxon>
        <taxon>Kitasatosporales</taxon>
        <taxon>Streptomycetaceae</taxon>
        <taxon>Streptomyces</taxon>
    </lineage>
</organism>
<evidence type="ECO:0000313" key="2">
    <source>
        <dbReference type="EMBL" id="MCQ4080016.1"/>
    </source>
</evidence>